<dbReference type="Gene3D" id="3.40.50.300">
    <property type="entry name" value="P-loop containing nucleotide triphosphate hydrolases"/>
    <property type="match status" value="2"/>
</dbReference>
<evidence type="ECO:0000256" key="9">
    <source>
        <dbReference type="ARBA" id="ARBA00023054"/>
    </source>
</evidence>
<dbReference type="GO" id="GO:0003723">
    <property type="term" value="F:RNA binding"/>
    <property type="evidence" value="ECO:0007669"/>
    <property type="project" value="UniProtKB-UniRule"/>
</dbReference>
<dbReference type="InterPro" id="IPR000629">
    <property type="entry name" value="RNA-helicase_DEAD-box_CS"/>
</dbReference>
<dbReference type="SMART" id="SM00487">
    <property type="entry name" value="DEXDc"/>
    <property type="match status" value="1"/>
</dbReference>
<dbReference type="GO" id="GO:0005524">
    <property type="term" value="F:ATP binding"/>
    <property type="evidence" value="ECO:0007669"/>
    <property type="project" value="UniProtKB-UniRule"/>
</dbReference>
<keyword evidence="8 13" id="KW-0694">RNA-binding</keyword>
<evidence type="ECO:0000313" key="18">
    <source>
        <dbReference type="Proteomes" id="UP001202479"/>
    </source>
</evidence>
<organism evidence="17 18">
    <name type="scientific">Candida oxycetoniae</name>
    <dbReference type="NCBI Taxonomy" id="497107"/>
    <lineage>
        <taxon>Eukaryota</taxon>
        <taxon>Fungi</taxon>
        <taxon>Dikarya</taxon>
        <taxon>Ascomycota</taxon>
        <taxon>Saccharomycotina</taxon>
        <taxon>Pichiomycetes</taxon>
        <taxon>Debaryomycetaceae</taxon>
        <taxon>Candida/Lodderomyces clade</taxon>
        <taxon>Candida</taxon>
    </lineage>
</organism>
<keyword evidence="2" id="KW-0690">Ribosome biogenesis</keyword>
<name>A0AAI9SV87_9ASCO</name>
<dbReference type="RefSeq" id="XP_049179076.1">
    <property type="nucleotide sequence ID" value="XM_049325301.1"/>
</dbReference>
<comment type="function">
    <text evidence="13">RNA helicase.</text>
</comment>
<comment type="subcellular location">
    <subcellularLocation>
        <location evidence="1">Nucleus</location>
        <location evidence="1">Nucleolus</location>
    </subcellularLocation>
</comment>
<dbReference type="GO" id="GO:0003724">
    <property type="term" value="F:RNA helicase activity"/>
    <property type="evidence" value="ECO:0007669"/>
    <property type="project" value="UniProtKB-EC"/>
</dbReference>
<dbReference type="Pfam" id="PF00271">
    <property type="entry name" value="Helicase_C"/>
    <property type="match status" value="1"/>
</dbReference>
<dbReference type="AlphaFoldDB" id="A0AAI9SV87"/>
<dbReference type="CDD" id="cd17960">
    <property type="entry name" value="DEADc_DDX55"/>
    <property type="match status" value="1"/>
</dbReference>
<dbReference type="GO" id="GO:0005730">
    <property type="term" value="C:nucleolus"/>
    <property type="evidence" value="ECO:0007669"/>
    <property type="project" value="UniProtKB-SubCell"/>
</dbReference>
<evidence type="ECO:0000256" key="11">
    <source>
        <dbReference type="ARBA" id="ARBA00038002"/>
    </source>
</evidence>
<feature type="compositionally biased region" description="Basic and acidic residues" evidence="14">
    <location>
        <begin position="599"/>
        <end position="608"/>
    </location>
</feature>
<keyword evidence="18" id="KW-1185">Reference proteome</keyword>
<protein>
    <recommendedName>
        <fullName evidence="13">ATP-dependent RNA helicase</fullName>
        <ecNumber evidence="13">3.6.4.13</ecNumber>
    </recommendedName>
</protein>
<dbReference type="Pfam" id="PF13959">
    <property type="entry name" value="CTE_SPB4"/>
    <property type="match status" value="1"/>
</dbReference>
<evidence type="ECO:0000256" key="13">
    <source>
        <dbReference type="RuleBase" id="RU365068"/>
    </source>
</evidence>
<dbReference type="InterPro" id="IPR027417">
    <property type="entry name" value="P-loop_NTPase"/>
</dbReference>
<evidence type="ECO:0000313" key="17">
    <source>
        <dbReference type="EMBL" id="KAI3403329.2"/>
    </source>
</evidence>
<evidence type="ECO:0000256" key="2">
    <source>
        <dbReference type="ARBA" id="ARBA00022517"/>
    </source>
</evidence>
<dbReference type="PANTHER" id="PTHR24031">
    <property type="entry name" value="RNA HELICASE"/>
    <property type="match status" value="1"/>
</dbReference>
<comment type="catalytic activity">
    <reaction evidence="13">
        <text>ATP + H2O = ADP + phosphate + H(+)</text>
        <dbReference type="Rhea" id="RHEA:13065"/>
        <dbReference type="ChEBI" id="CHEBI:15377"/>
        <dbReference type="ChEBI" id="CHEBI:15378"/>
        <dbReference type="ChEBI" id="CHEBI:30616"/>
        <dbReference type="ChEBI" id="CHEBI:43474"/>
        <dbReference type="ChEBI" id="CHEBI:456216"/>
        <dbReference type="EC" id="3.6.4.13"/>
    </reaction>
</comment>
<keyword evidence="5 12" id="KW-0378">Hydrolase</keyword>
<feature type="compositionally biased region" description="Basic residues" evidence="14">
    <location>
        <begin position="609"/>
        <end position="618"/>
    </location>
</feature>
<comment type="domain">
    <text evidence="13">The Q motif is unique to and characteristic of the DEAD box family of RNA helicases and controls ATP binding and hydrolysis.</text>
</comment>
<dbReference type="SMART" id="SM01178">
    <property type="entry name" value="DUF4217"/>
    <property type="match status" value="1"/>
</dbReference>
<feature type="compositionally biased region" description="Basic and acidic residues" evidence="14">
    <location>
        <begin position="572"/>
        <end position="584"/>
    </location>
</feature>
<dbReference type="PROSITE" id="PS00039">
    <property type="entry name" value="DEAD_ATP_HELICASE"/>
    <property type="match status" value="1"/>
</dbReference>
<dbReference type="Pfam" id="PF23681">
    <property type="entry name" value="CTT_SPB4"/>
    <property type="match status" value="1"/>
</dbReference>
<dbReference type="GO" id="GO:0006364">
    <property type="term" value="P:rRNA processing"/>
    <property type="evidence" value="ECO:0007669"/>
    <property type="project" value="UniProtKB-KW"/>
</dbReference>
<dbReference type="Pfam" id="PF00270">
    <property type="entry name" value="DEAD"/>
    <property type="match status" value="1"/>
</dbReference>
<feature type="compositionally biased region" description="Basic and acidic residues" evidence="14">
    <location>
        <begin position="553"/>
        <end position="565"/>
    </location>
</feature>
<dbReference type="GO" id="GO:0016787">
    <property type="term" value="F:hydrolase activity"/>
    <property type="evidence" value="ECO:0007669"/>
    <property type="project" value="UniProtKB-KW"/>
</dbReference>
<keyword evidence="3" id="KW-0698">rRNA processing</keyword>
<gene>
    <name evidence="17" type="ORF">KGF56_003917</name>
</gene>
<dbReference type="CDD" id="cd18787">
    <property type="entry name" value="SF2_C_DEAD"/>
    <property type="match status" value="1"/>
</dbReference>
<keyword evidence="6 12" id="KW-0347">Helicase</keyword>
<feature type="compositionally biased region" description="Acidic residues" evidence="14">
    <location>
        <begin position="588"/>
        <end position="598"/>
    </location>
</feature>
<dbReference type="EC" id="3.6.4.13" evidence="13"/>
<feature type="domain" description="Helicase ATP-binding" evidence="15">
    <location>
        <begin position="41"/>
        <end position="235"/>
    </location>
</feature>
<evidence type="ECO:0000256" key="6">
    <source>
        <dbReference type="ARBA" id="ARBA00022806"/>
    </source>
</evidence>
<reference evidence="17" key="1">
    <citation type="journal article" date="2022" name="DNA Res.">
        <title>Genome analysis of five recently described species of the CUG-Ser clade uncovers Candida theae as a new hybrid lineage with pathogenic potential in the Candida parapsilosis species complex.</title>
        <authorList>
            <person name="Mixao V."/>
            <person name="Del Olmo V."/>
            <person name="Hegedusova E."/>
            <person name="Saus E."/>
            <person name="Pryszcz L."/>
            <person name="Cillingova A."/>
            <person name="Nosek J."/>
            <person name="Gabaldon T."/>
        </authorList>
    </citation>
    <scope>NUCLEOTIDE SEQUENCE</scope>
    <source>
        <strain evidence="17">CBS 10844</strain>
    </source>
</reference>
<sequence>MKTNKESLSWDNLRFDLEPWLKNAIHSLEYPTMTPVQASTIPLLSGNKDVIVEAVTGSGKTLAYVIPVLQKVSKVLYSVPEGEDRPETLKRGHVLAIVMAPTRELSKQIQMVFDKVLGYLPEEMTPVIKTQLLVGSLGNVRGDLEFFQQHQPQILVATPGRLLDFIMSSKYVKTSSLEIVVLDEADKLLDFSFETDVVKILKQLPKQRRTALFSATISAAGDTIFRTGMNNPVKLQVKTKSLMGELNNSAPTSLQLSYMMIDPEYKLTTVLQMLHSFVFKKVIVYLPTCSFVKHLYQMVTKLVDTQELKFFSLYGQLSTKSRLKTLESFIEGNDDSTKYVLVTTDVAARGIDVPDVDLVIQMDPPLDPNVFIHRCGRTGRANKVGRAIVMLNNDTQEEDYVGFMEVKNIFMTKMEPPRNPNHDKFYKDVRKYILEDRARHELAVKSYVGFIRYYSKHIASSIFRMASLDYLAIAKMYGLLRLPKMPESKYIDNAQMPQDGWLGDVIDMDQYAYADKLQEKSRLESLKKDKLTKAATAKRRKELKAKNEAWSSKTDKKEAKLERKEKLKRKREAIEKQLIQEDGRGGANDDDDDDDETKEDWKDMIRKNKQEKKKRKKKNDSAVQGSFDDL</sequence>
<evidence type="ECO:0000256" key="12">
    <source>
        <dbReference type="RuleBase" id="RU000492"/>
    </source>
</evidence>
<dbReference type="GeneID" id="73381532"/>
<evidence type="ECO:0000256" key="1">
    <source>
        <dbReference type="ARBA" id="ARBA00004604"/>
    </source>
</evidence>
<dbReference type="SMART" id="SM00490">
    <property type="entry name" value="HELICc"/>
    <property type="match status" value="1"/>
</dbReference>
<evidence type="ECO:0000256" key="10">
    <source>
        <dbReference type="ARBA" id="ARBA00023242"/>
    </source>
</evidence>
<evidence type="ECO:0000256" key="14">
    <source>
        <dbReference type="SAM" id="MobiDB-lite"/>
    </source>
</evidence>
<evidence type="ECO:0000259" key="15">
    <source>
        <dbReference type="PROSITE" id="PS51192"/>
    </source>
</evidence>
<keyword evidence="4 12" id="KW-0547">Nucleotide-binding</keyword>
<evidence type="ECO:0000256" key="3">
    <source>
        <dbReference type="ARBA" id="ARBA00022552"/>
    </source>
</evidence>
<evidence type="ECO:0000259" key="16">
    <source>
        <dbReference type="PROSITE" id="PS51194"/>
    </source>
</evidence>
<dbReference type="PROSITE" id="PS51192">
    <property type="entry name" value="HELICASE_ATP_BIND_1"/>
    <property type="match status" value="1"/>
</dbReference>
<dbReference type="InterPro" id="IPR014001">
    <property type="entry name" value="Helicase_ATP-bd"/>
</dbReference>
<evidence type="ECO:0000256" key="7">
    <source>
        <dbReference type="ARBA" id="ARBA00022840"/>
    </source>
</evidence>
<dbReference type="EMBL" id="JAHUZD010000128">
    <property type="protein sequence ID" value="KAI3403329.2"/>
    <property type="molecule type" value="Genomic_DNA"/>
</dbReference>
<dbReference type="InterPro" id="IPR001650">
    <property type="entry name" value="Helicase_C-like"/>
</dbReference>
<dbReference type="Proteomes" id="UP001202479">
    <property type="component" value="Unassembled WGS sequence"/>
</dbReference>
<feature type="domain" description="Helicase C-terminal" evidence="16">
    <location>
        <begin position="270"/>
        <end position="433"/>
    </location>
</feature>
<comment type="similarity">
    <text evidence="11">Belongs to the DEAD box helicase family. DDX55/SPB4 subfamily.</text>
</comment>
<accession>A0AAI9SV87</accession>
<dbReference type="SUPFAM" id="SSF52540">
    <property type="entry name" value="P-loop containing nucleoside triphosphate hydrolases"/>
    <property type="match status" value="1"/>
</dbReference>
<keyword evidence="7 12" id="KW-0067">ATP-binding</keyword>
<keyword evidence="10" id="KW-0539">Nucleus</keyword>
<proteinExistence type="inferred from homology"/>
<dbReference type="InterPro" id="IPR056330">
    <property type="entry name" value="CTT_SPB4"/>
</dbReference>
<dbReference type="InterPro" id="IPR011545">
    <property type="entry name" value="DEAD/DEAH_box_helicase_dom"/>
</dbReference>
<evidence type="ECO:0000256" key="4">
    <source>
        <dbReference type="ARBA" id="ARBA00022741"/>
    </source>
</evidence>
<dbReference type="PROSITE" id="PS51194">
    <property type="entry name" value="HELICASE_CTER"/>
    <property type="match status" value="1"/>
</dbReference>
<evidence type="ECO:0000256" key="5">
    <source>
        <dbReference type="ARBA" id="ARBA00022801"/>
    </source>
</evidence>
<evidence type="ECO:0000256" key="8">
    <source>
        <dbReference type="ARBA" id="ARBA00022884"/>
    </source>
</evidence>
<comment type="caution">
    <text evidence="17">The sequence shown here is derived from an EMBL/GenBank/DDBJ whole genome shotgun (WGS) entry which is preliminary data.</text>
</comment>
<dbReference type="InterPro" id="IPR025313">
    <property type="entry name" value="SPB4-like_CTE"/>
</dbReference>
<keyword evidence="9" id="KW-0175">Coiled coil</keyword>
<feature type="region of interest" description="Disordered" evidence="14">
    <location>
        <begin position="537"/>
        <end position="630"/>
    </location>
</feature>